<feature type="coiled-coil region" evidence="1">
    <location>
        <begin position="149"/>
        <end position="183"/>
    </location>
</feature>
<reference evidence="3 4" key="1">
    <citation type="submission" date="2024-02" db="EMBL/GenBank/DDBJ databases">
        <authorList>
            <person name="Chen Y."/>
            <person name="Shah S."/>
            <person name="Dougan E. K."/>
            <person name="Thang M."/>
            <person name="Chan C."/>
        </authorList>
    </citation>
    <scope>NUCLEOTIDE SEQUENCE [LARGE SCALE GENOMIC DNA]</scope>
</reference>
<name>A0ABP0LY22_9DINO</name>
<dbReference type="Proteomes" id="UP001642464">
    <property type="component" value="Unassembled WGS sequence"/>
</dbReference>
<proteinExistence type="predicted"/>
<feature type="coiled-coil region" evidence="1">
    <location>
        <begin position="45"/>
        <end position="108"/>
    </location>
</feature>
<evidence type="ECO:0000256" key="2">
    <source>
        <dbReference type="SAM" id="MobiDB-lite"/>
    </source>
</evidence>
<dbReference type="PANTHER" id="PTHR21574">
    <property type="entry name" value="CENTROSOMAL PROTEIN OF 120 KDA"/>
    <property type="match status" value="1"/>
</dbReference>
<sequence length="319" mass="36805">MAIGSRSDAVDASDLDLKELALEGLKVLRASPAYAVARSLELWRQQEEDRACTRLQEKERELRERLEDEYRQRELLRAQSFRQQQSELRDLEQRAKKKLMEMQHREQAVKASLAKAKSLSEESRRSADLAIQSCEDTMRRHKAEARQSLEFEQMRQSQLETRLKELEAEMAETRARCSDLQSCLNQKAIANAELDRHDTAGSAADEEELRKLQLQLCEEKVKSETLAASRDHFRRKVEELCKKLLEKTDVPKHGADQTRPAHQSKASPQCTLETEVPSPHFSLDWLQQQKRELLESGLYTQEDAVIRALDAQIAEQAVR</sequence>
<dbReference type="InterPro" id="IPR039893">
    <property type="entry name" value="CEP120-like"/>
</dbReference>
<comment type="caution">
    <text evidence="3">The sequence shown here is derived from an EMBL/GenBank/DDBJ whole genome shotgun (WGS) entry which is preliminary data.</text>
</comment>
<accession>A0ABP0LY22</accession>
<keyword evidence="1" id="KW-0175">Coiled coil</keyword>
<feature type="region of interest" description="Disordered" evidence="2">
    <location>
        <begin position="251"/>
        <end position="275"/>
    </location>
</feature>
<dbReference type="PANTHER" id="PTHR21574:SF0">
    <property type="entry name" value="CENTROSOMAL PROTEIN OF 120 KDA"/>
    <property type="match status" value="1"/>
</dbReference>
<gene>
    <name evidence="3" type="ORF">SCF082_LOCUS25112</name>
</gene>
<protein>
    <submittedName>
        <fullName evidence="3">Centrosomal protein of 120 kDa</fullName>
    </submittedName>
</protein>
<feature type="compositionally biased region" description="Polar residues" evidence="2">
    <location>
        <begin position="260"/>
        <end position="272"/>
    </location>
</feature>
<keyword evidence="4" id="KW-1185">Reference proteome</keyword>
<dbReference type="EMBL" id="CAXAMM010018779">
    <property type="protein sequence ID" value="CAK9044128.1"/>
    <property type="molecule type" value="Genomic_DNA"/>
</dbReference>
<evidence type="ECO:0000313" key="3">
    <source>
        <dbReference type="EMBL" id="CAK9044128.1"/>
    </source>
</evidence>
<evidence type="ECO:0000313" key="4">
    <source>
        <dbReference type="Proteomes" id="UP001642464"/>
    </source>
</evidence>
<evidence type="ECO:0000256" key="1">
    <source>
        <dbReference type="SAM" id="Coils"/>
    </source>
</evidence>
<organism evidence="3 4">
    <name type="scientific">Durusdinium trenchii</name>
    <dbReference type="NCBI Taxonomy" id="1381693"/>
    <lineage>
        <taxon>Eukaryota</taxon>
        <taxon>Sar</taxon>
        <taxon>Alveolata</taxon>
        <taxon>Dinophyceae</taxon>
        <taxon>Suessiales</taxon>
        <taxon>Symbiodiniaceae</taxon>
        <taxon>Durusdinium</taxon>
    </lineage>
</organism>